<feature type="signal peptide" evidence="6">
    <location>
        <begin position="1"/>
        <end position="30"/>
    </location>
</feature>
<dbReference type="SUPFAM" id="SSF53850">
    <property type="entry name" value="Periplasmic binding protein-like II"/>
    <property type="match status" value="1"/>
</dbReference>
<evidence type="ECO:0000256" key="6">
    <source>
        <dbReference type="SAM" id="SignalP"/>
    </source>
</evidence>
<reference evidence="7" key="1">
    <citation type="submission" date="2016-04" db="EMBL/GenBank/DDBJ databases">
        <authorList>
            <person name="Evans L.H."/>
            <person name="Alamgir A."/>
            <person name="Owens N."/>
            <person name="Weber N.D."/>
            <person name="Virtaneva K."/>
            <person name="Barbian K."/>
            <person name="Babar A."/>
            <person name="Rosenke K."/>
        </authorList>
    </citation>
    <scope>NUCLEOTIDE SEQUENCE</scope>
    <source>
        <strain evidence="7">86</strain>
    </source>
</reference>
<keyword evidence="2 5" id="KW-0500">Molybdenum</keyword>
<dbReference type="NCBIfam" id="NF007958">
    <property type="entry name" value="PRK10677.1"/>
    <property type="match status" value="1"/>
</dbReference>
<evidence type="ECO:0000313" key="7">
    <source>
        <dbReference type="EMBL" id="SBV96815.1"/>
    </source>
</evidence>
<organism evidence="7">
    <name type="scientific">uncultured delta proteobacterium</name>
    <dbReference type="NCBI Taxonomy" id="34034"/>
    <lineage>
        <taxon>Bacteria</taxon>
        <taxon>Deltaproteobacteria</taxon>
        <taxon>environmental samples</taxon>
    </lineage>
</organism>
<dbReference type="Pfam" id="PF13531">
    <property type="entry name" value="SBP_bac_11"/>
    <property type="match status" value="1"/>
</dbReference>
<dbReference type="InterPro" id="IPR005950">
    <property type="entry name" value="ModA"/>
</dbReference>
<protein>
    <submittedName>
        <fullName evidence="7">Molybdate transporter subunit periplasmic-binding component of ABC superfamily</fullName>
    </submittedName>
</protein>
<feature type="binding site" evidence="5">
    <location>
        <position position="183"/>
    </location>
    <ligand>
        <name>molybdate</name>
        <dbReference type="ChEBI" id="CHEBI:36264"/>
    </ligand>
</feature>
<keyword evidence="4 6" id="KW-0732">Signal</keyword>
<keyword evidence="3 5" id="KW-0479">Metal-binding</keyword>
<feature type="binding site" evidence="5">
    <location>
        <position position="69"/>
    </location>
    <ligand>
        <name>molybdate</name>
        <dbReference type="ChEBI" id="CHEBI:36264"/>
    </ligand>
</feature>
<sequence length="264" mass="27531">MRLSRAVACCAITLGLLGAGVLSFPVSARAAEPEIVVFAAASTTSAVTAIGDLYKAGGLGSIKTSFASSSTLAKQIEQGAPADVFLSADIEWMDYLDAKGLVAKNTRRDLLRNKIALIVPKTSTAGDFVISKDTNLLFLLGKNGRLAVGDPAHVPVGRYGKKALENLGLWDSLKDRIAPMKDVRAGLALVEQGEAPLGLVYASDVAASDKVRIIGSFPKGSHPDVICPAAAVAGNQVDAAGKFIAFLQTPEAKAIFKKYGFEGL</sequence>
<dbReference type="AlphaFoldDB" id="A0A212JC36"/>
<evidence type="ECO:0000256" key="2">
    <source>
        <dbReference type="ARBA" id="ARBA00022505"/>
    </source>
</evidence>
<dbReference type="GO" id="GO:1901359">
    <property type="term" value="F:tungstate binding"/>
    <property type="evidence" value="ECO:0007669"/>
    <property type="project" value="UniProtKB-ARBA"/>
</dbReference>
<dbReference type="InterPro" id="IPR050682">
    <property type="entry name" value="ModA/WtpA"/>
</dbReference>
<dbReference type="EMBL" id="FLUQ01000001">
    <property type="protein sequence ID" value="SBV96815.1"/>
    <property type="molecule type" value="Genomic_DNA"/>
</dbReference>
<evidence type="ECO:0000256" key="3">
    <source>
        <dbReference type="ARBA" id="ARBA00022723"/>
    </source>
</evidence>
<dbReference type="GO" id="GO:0015689">
    <property type="term" value="P:molybdate ion transport"/>
    <property type="evidence" value="ECO:0007669"/>
    <property type="project" value="InterPro"/>
</dbReference>
<dbReference type="GO" id="GO:0030973">
    <property type="term" value="F:molybdate ion binding"/>
    <property type="evidence" value="ECO:0007669"/>
    <property type="project" value="TreeGrafter"/>
</dbReference>
<evidence type="ECO:0000256" key="1">
    <source>
        <dbReference type="ARBA" id="ARBA00009175"/>
    </source>
</evidence>
<dbReference type="Gene3D" id="3.40.190.10">
    <property type="entry name" value="Periplasmic binding protein-like II"/>
    <property type="match status" value="2"/>
</dbReference>
<dbReference type="NCBIfam" id="TIGR01256">
    <property type="entry name" value="modA"/>
    <property type="match status" value="1"/>
</dbReference>
<dbReference type="PIRSF" id="PIRSF004846">
    <property type="entry name" value="ModA"/>
    <property type="match status" value="1"/>
</dbReference>
<dbReference type="PANTHER" id="PTHR30632">
    <property type="entry name" value="MOLYBDATE-BINDING PERIPLASMIC PROTEIN"/>
    <property type="match status" value="1"/>
</dbReference>
<evidence type="ECO:0000256" key="4">
    <source>
        <dbReference type="ARBA" id="ARBA00022729"/>
    </source>
</evidence>
<feature type="binding site" evidence="5">
    <location>
        <position position="201"/>
    </location>
    <ligand>
        <name>molybdate</name>
        <dbReference type="ChEBI" id="CHEBI:36264"/>
    </ligand>
</feature>
<dbReference type="GO" id="GO:0030288">
    <property type="term" value="C:outer membrane-bounded periplasmic space"/>
    <property type="evidence" value="ECO:0007669"/>
    <property type="project" value="TreeGrafter"/>
</dbReference>
<dbReference type="PANTHER" id="PTHR30632:SF17">
    <property type="entry name" value="MOLYBDATE-BINDING PROTEIN MODA"/>
    <property type="match status" value="1"/>
</dbReference>
<dbReference type="CDD" id="cd13536">
    <property type="entry name" value="PBP2_EcModA"/>
    <property type="match status" value="1"/>
</dbReference>
<comment type="similarity">
    <text evidence="1">Belongs to the bacterial solute-binding protein ModA family.</text>
</comment>
<dbReference type="FunFam" id="3.40.190.10:FF:000035">
    <property type="entry name" value="Molybdate ABC transporter substrate-binding protein"/>
    <property type="match status" value="1"/>
</dbReference>
<accession>A0A212JC36</accession>
<proteinExistence type="inferred from homology"/>
<gene>
    <name evidence="7" type="primary">modA</name>
    <name evidence="7" type="ORF">KL86DPRO_11109</name>
</gene>
<feature type="binding site" evidence="5">
    <location>
        <position position="42"/>
    </location>
    <ligand>
        <name>molybdate</name>
        <dbReference type="ChEBI" id="CHEBI:36264"/>
    </ligand>
</feature>
<dbReference type="GO" id="GO:0046872">
    <property type="term" value="F:metal ion binding"/>
    <property type="evidence" value="ECO:0007669"/>
    <property type="project" value="UniProtKB-KW"/>
</dbReference>
<feature type="chain" id="PRO_5012013137" evidence="6">
    <location>
        <begin position="31"/>
        <end position="264"/>
    </location>
</feature>
<name>A0A212JC36_9DELT</name>
<evidence type="ECO:0000256" key="5">
    <source>
        <dbReference type="PIRSR" id="PIRSR004846-1"/>
    </source>
</evidence>